<dbReference type="SUPFAM" id="SSF54427">
    <property type="entry name" value="NTF2-like"/>
    <property type="match status" value="2"/>
</dbReference>
<dbReference type="PANTHER" id="PTHR38436">
    <property type="entry name" value="POLYKETIDE CYCLASE SNOAL-LIKE DOMAIN"/>
    <property type="match status" value="1"/>
</dbReference>
<organism evidence="1 2">
    <name type="scientific">Agaribacter flavus</name>
    <dbReference type="NCBI Taxonomy" id="1902781"/>
    <lineage>
        <taxon>Bacteria</taxon>
        <taxon>Pseudomonadati</taxon>
        <taxon>Pseudomonadota</taxon>
        <taxon>Gammaproteobacteria</taxon>
        <taxon>Alteromonadales</taxon>
        <taxon>Alteromonadaceae</taxon>
        <taxon>Agaribacter</taxon>
    </lineage>
</organism>
<dbReference type="Gene3D" id="3.10.450.50">
    <property type="match status" value="2"/>
</dbReference>
<sequence length="327" mass="36643">MSVVEQFYKAVIINSTEVNDFVDKNTKWHVSAPVNEVSSMDDWIQACWLPLTKAFEGIERRTFISLSEVENDVKWTFSTGVFVGNFNSPLFGIPHTGKAAYLRFTEMVAERDGKIIEGYTILDMLDLMEQAGVNPLRKSLGKSGTILPPSTLDGVNPPFDSKEQGQITKQLVIDMLNELGRFDGESLSSMKLENYWDPNFIWYGPAGIGTTRGIEDFRQQHQGPFVFSFPDRIVDHHTAFIAQGNYAATGGWPHMHGTHSCGGWLGLPPSGKYLELRVMDIWRREGNLLKENWVAIDLVHMCEQMGLDVFAMMHTLSNGNNGANCGD</sequence>
<evidence type="ECO:0000313" key="1">
    <source>
        <dbReference type="EMBL" id="MFC3122479.1"/>
    </source>
</evidence>
<name>A0ABV7FQ75_9ALTE</name>
<gene>
    <name evidence="1" type="ORF">ACFOHL_12690</name>
</gene>
<protein>
    <submittedName>
        <fullName evidence="1">Ester cyclase</fullName>
    </submittedName>
</protein>
<evidence type="ECO:0000313" key="2">
    <source>
        <dbReference type="Proteomes" id="UP001595478"/>
    </source>
</evidence>
<dbReference type="InterPro" id="IPR009959">
    <property type="entry name" value="Cyclase_SnoaL-like"/>
</dbReference>
<reference evidence="2" key="1">
    <citation type="journal article" date="2019" name="Int. J. Syst. Evol. Microbiol.">
        <title>The Global Catalogue of Microorganisms (GCM) 10K type strain sequencing project: providing services to taxonomists for standard genome sequencing and annotation.</title>
        <authorList>
            <consortium name="The Broad Institute Genomics Platform"/>
            <consortium name="The Broad Institute Genome Sequencing Center for Infectious Disease"/>
            <person name="Wu L."/>
            <person name="Ma J."/>
        </authorList>
    </citation>
    <scope>NUCLEOTIDE SEQUENCE [LARGE SCALE GENOMIC DNA]</scope>
    <source>
        <strain evidence="2">KCTC 52473</strain>
    </source>
</reference>
<dbReference type="Proteomes" id="UP001595478">
    <property type="component" value="Unassembled WGS sequence"/>
</dbReference>
<dbReference type="PANTHER" id="PTHR38436:SF1">
    <property type="entry name" value="ESTER CYCLASE"/>
    <property type="match status" value="1"/>
</dbReference>
<accession>A0ABV7FQ75</accession>
<proteinExistence type="predicted"/>
<dbReference type="InterPro" id="IPR032710">
    <property type="entry name" value="NTF2-like_dom_sf"/>
</dbReference>
<dbReference type="RefSeq" id="WP_376920612.1">
    <property type="nucleotide sequence ID" value="NZ_JBHRSW010000023.1"/>
</dbReference>
<comment type="caution">
    <text evidence="1">The sequence shown here is derived from an EMBL/GenBank/DDBJ whole genome shotgun (WGS) entry which is preliminary data.</text>
</comment>
<keyword evidence="2" id="KW-1185">Reference proteome</keyword>
<dbReference type="Pfam" id="PF07366">
    <property type="entry name" value="SnoaL"/>
    <property type="match status" value="2"/>
</dbReference>
<dbReference type="EMBL" id="JBHRSW010000023">
    <property type="protein sequence ID" value="MFC3122479.1"/>
    <property type="molecule type" value="Genomic_DNA"/>
</dbReference>